<dbReference type="Pfam" id="PF00535">
    <property type="entry name" value="Glycos_transf_2"/>
    <property type="match status" value="1"/>
</dbReference>
<dbReference type="PANTHER" id="PTHR43685:SF2">
    <property type="entry name" value="GLYCOSYLTRANSFERASE 2-LIKE DOMAIN-CONTAINING PROTEIN"/>
    <property type="match status" value="1"/>
</dbReference>
<dbReference type="SUPFAM" id="SSF53448">
    <property type="entry name" value="Nucleotide-diphospho-sugar transferases"/>
    <property type="match status" value="1"/>
</dbReference>
<sequence>MNEAPFTVVIPAYNRADTIKQSIRSVQQQTFDQWKLLIIDDASTDKTVEKIKPFLSDPRIRFLSLPKNKGISHALNYALQEVDTPYFIQLDSDDRLAKQALRYFHKALEKDPEAALFYGNVSLWRKNKGQKWVRVKRIRHRSFDDKYQFLTYMTYMLHPRCYRTEAVRSVGGWETDDPYEGRMMEDRRMVIKLIERYPIRWIDRELYYRRIHGKQLTNRANVRARNELRRRLVNNSLQKWGDHYQAVFGYRHGYLIVKQLIPQKKEEAGESP</sequence>
<dbReference type="InterPro" id="IPR050834">
    <property type="entry name" value="Glycosyltransf_2"/>
</dbReference>
<dbReference type="Gene3D" id="3.90.550.10">
    <property type="entry name" value="Spore Coat Polysaccharide Biosynthesis Protein SpsA, Chain A"/>
    <property type="match status" value="1"/>
</dbReference>
<dbReference type="OrthoDB" id="396512at2"/>
<dbReference type="CDD" id="cd00761">
    <property type="entry name" value="Glyco_tranf_GTA_type"/>
    <property type="match status" value="1"/>
</dbReference>
<evidence type="ECO:0000313" key="2">
    <source>
        <dbReference type="EMBL" id="RKD25768.1"/>
    </source>
</evidence>
<evidence type="ECO:0000313" key="3">
    <source>
        <dbReference type="Proteomes" id="UP000284219"/>
    </source>
</evidence>
<dbReference type="EMBL" id="MCHY01000006">
    <property type="protein sequence ID" value="RKD25768.1"/>
    <property type="molecule type" value="Genomic_DNA"/>
</dbReference>
<proteinExistence type="predicted"/>
<gene>
    <name evidence="2" type="ORF">BEP19_02165</name>
</gene>
<organism evidence="2 3">
    <name type="scientific">Ammoniphilus oxalaticus</name>
    <dbReference type="NCBI Taxonomy" id="66863"/>
    <lineage>
        <taxon>Bacteria</taxon>
        <taxon>Bacillati</taxon>
        <taxon>Bacillota</taxon>
        <taxon>Bacilli</taxon>
        <taxon>Bacillales</taxon>
        <taxon>Paenibacillaceae</taxon>
        <taxon>Aneurinibacillus group</taxon>
        <taxon>Ammoniphilus</taxon>
    </lineage>
</organism>
<name>A0A419SNA0_9BACL</name>
<dbReference type="Proteomes" id="UP000284219">
    <property type="component" value="Unassembled WGS sequence"/>
</dbReference>
<dbReference type="InterPro" id="IPR001173">
    <property type="entry name" value="Glyco_trans_2-like"/>
</dbReference>
<dbReference type="InterPro" id="IPR029044">
    <property type="entry name" value="Nucleotide-diphossugar_trans"/>
</dbReference>
<accession>A0A419SNA0</accession>
<dbReference type="RefSeq" id="WP_120188443.1">
    <property type="nucleotide sequence ID" value="NZ_MCHY01000006.1"/>
</dbReference>
<reference evidence="2 3" key="1">
    <citation type="submission" date="2016-08" db="EMBL/GenBank/DDBJ databases">
        <title>Novel Firmicute Genomes.</title>
        <authorList>
            <person name="Poppleton D.I."/>
            <person name="Gribaldo S."/>
        </authorList>
    </citation>
    <scope>NUCLEOTIDE SEQUENCE [LARGE SCALE GENOMIC DNA]</scope>
    <source>
        <strain evidence="2 3">RAOx-1</strain>
    </source>
</reference>
<dbReference type="AlphaFoldDB" id="A0A419SNA0"/>
<comment type="caution">
    <text evidence="2">The sequence shown here is derived from an EMBL/GenBank/DDBJ whole genome shotgun (WGS) entry which is preliminary data.</text>
</comment>
<dbReference type="PANTHER" id="PTHR43685">
    <property type="entry name" value="GLYCOSYLTRANSFERASE"/>
    <property type="match status" value="1"/>
</dbReference>
<evidence type="ECO:0000259" key="1">
    <source>
        <dbReference type="Pfam" id="PF00535"/>
    </source>
</evidence>
<keyword evidence="3" id="KW-1185">Reference proteome</keyword>
<feature type="domain" description="Glycosyltransferase 2-like" evidence="1">
    <location>
        <begin position="7"/>
        <end position="167"/>
    </location>
</feature>
<protein>
    <recommendedName>
        <fullName evidence="1">Glycosyltransferase 2-like domain-containing protein</fullName>
    </recommendedName>
</protein>